<dbReference type="OrthoDB" id="2373107at2"/>
<accession>R4KLW0</accession>
<name>R4KLW0_9FIRM</name>
<proteinExistence type="predicted"/>
<dbReference type="EMBL" id="CP003273">
    <property type="protein sequence ID" value="AGL03674.1"/>
    <property type="molecule type" value="Genomic_DNA"/>
</dbReference>
<reference evidence="1 2" key="1">
    <citation type="submission" date="2012-01" db="EMBL/GenBank/DDBJ databases">
        <title>Complete sequence of Desulfotomaculum gibsoniae DSM 7213.</title>
        <authorList>
            <consortium name="US DOE Joint Genome Institute"/>
            <person name="Lucas S."/>
            <person name="Han J."/>
            <person name="Lapidus A."/>
            <person name="Cheng J.-F."/>
            <person name="Goodwin L."/>
            <person name="Pitluck S."/>
            <person name="Peters L."/>
            <person name="Ovchinnikova G."/>
            <person name="Teshima H."/>
            <person name="Detter J.C."/>
            <person name="Han C."/>
            <person name="Tapia R."/>
            <person name="Land M."/>
            <person name="Hauser L."/>
            <person name="Kyrpides N."/>
            <person name="Ivanova N."/>
            <person name="Pagani I."/>
            <person name="Parshina S."/>
            <person name="Plugge C."/>
            <person name="Muyzer G."/>
            <person name="Kuever J."/>
            <person name="Ivanova A."/>
            <person name="Nazina T."/>
            <person name="Klenk H.-P."/>
            <person name="Brambilla E."/>
            <person name="Spring S."/>
            <person name="Stams A.F."/>
            <person name="Woyke T."/>
        </authorList>
    </citation>
    <scope>NUCLEOTIDE SEQUENCE [LARGE SCALE GENOMIC DNA]</scope>
    <source>
        <strain evidence="1 2">DSM 7213</strain>
    </source>
</reference>
<dbReference type="KEGG" id="dgi:Desgi_4435"/>
<dbReference type="Proteomes" id="UP000013520">
    <property type="component" value="Chromosome"/>
</dbReference>
<dbReference type="RefSeq" id="WP_006524504.1">
    <property type="nucleotide sequence ID" value="NC_021184.1"/>
</dbReference>
<protein>
    <submittedName>
        <fullName evidence="1">Uncharacterized protein</fullName>
    </submittedName>
</protein>
<evidence type="ECO:0000313" key="2">
    <source>
        <dbReference type="Proteomes" id="UP000013520"/>
    </source>
</evidence>
<dbReference type="eggNOG" id="ENOG502Z90T">
    <property type="taxonomic scope" value="Bacteria"/>
</dbReference>
<dbReference type="AlphaFoldDB" id="R4KLW0"/>
<organism evidence="1 2">
    <name type="scientific">Desulfoscipio gibsoniae DSM 7213</name>
    <dbReference type="NCBI Taxonomy" id="767817"/>
    <lineage>
        <taxon>Bacteria</taxon>
        <taxon>Bacillati</taxon>
        <taxon>Bacillota</taxon>
        <taxon>Clostridia</taxon>
        <taxon>Eubacteriales</taxon>
        <taxon>Desulfallaceae</taxon>
        <taxon>Desulfoscipio</taxon>
    </lineage>
</organism>
<gene>
    <name evidence="1" type="ORF">Desgi_4435</name>
</gene>
<dbReference type="HOGENOM" id="CLU_1064466_0_0_9"/>
<sequence length="261" mass="30212">MEPIYDEKVKRIIEMLKFKTRDEVAAELKYKSYKSLDMYMRRKNFAFDSQQGQYFPRKNRIEKPDPKSYAPTKVASIITAFEIEGIDPRMVARQEGFADHREMAEYMKTKGYEWNVHKNNYVKTVGRIDVPEPVGDPMPESINLPGPIVQSALSPTVQPTSGELPEGLGEYLPFLRFLYENRDELYQLLTGTRDDGIIPRYAVPGEVRTKAIYMSDVIAKLAGEFSKEKKVALREVMEGALVEYLMRYGFKREVETLLRNQ</sequence>
<evidence type="ECO:0000313" key="1">
    <source>
        <dbReference type="EMBL" id="AGL03674.1"/>
    </source>
</evidence>
<keyword evidence="2" id="KW-1185">Reference proteome</keyword>
<dbReference type="STRING" id="767817.Desgi_4435"/>